<keyword evidence="3" id="KW-1185">Reference proteome</keyword>
<gene>
    <name evidence="2" type="ORF">GUJ93_ZPchr0002g25251</name>
</gene>
<reference evidence="2" key="2">
    <citation type="submission" date="2021-02" db="EMBL/GenBank/DDBJ databases">
        <authorList>
            <person name="Kimball J.A."/>
            <person name="Haas M.W."/>
            <person name="Macchietto M."/>
            <person name="Kono T."/>
            <person name="Duquette J."/>
            <person name="Shao M."/>
        </authorList>
    </citation>
    <scope>NUCLEOTIDE SEQUENCE</scope>
    <source>
        <tissue evidence="2">Fresh leaf tissue</tissue>
    </source>
</reference>
<sequence length="234" mass="25128">MGWPSDRAPTLLDLDIPDPIPRKRKVDKGLARTPKPPSKNTARKPKSPTVSRPHPDSPRERLIPSSAVEERTSGEVLVTDQEASVPEAMVPEVVVPEAAGGTFVKNPPKIPSPVVERVGPKGKAPVEVVDVPESDDEAHSGKASERALQHLETSSQGEIWCIFTKLPYLASFLAPRPGLLMKVEPLALLYVSLCDTDLVAELIVLAQGDATSFDMECGRLACEAAGLNNCLTDS</sequence>
<organism evidence="2 3">
    <name type="scientific">Zizania palustris</name>
    <name type="common">Northern wild rice</name>
    <dbReference type="NCBI Taxonomy" id="103762"/>
    <lineage>
        <taxon>Eukaryota</taxon>
        <taxon>Viridiplantae</taxon>
        <taxon>Streptophyta</taxon>
        <taxon>Embryophyta</taxon>
        <taxon>Tracheophyta</taxon>
        <taxon>Spermatophyta</taxon>
        <taxon>Magnoliopsida</taxon>
        <taxon>Liliopsida</taxon>
        <taxon>Poales</taxon>
        <taxon>Poaceae</taxon>
        <taxon>BOP clade</taxon>
        <taxon>Oryzoideae</taxon>
        <taxon>Oryzeae</taxon>
        <taxon>Zizaniinae</taxon>
        <taxon>Zizania</taxon>
    </lineage>
</organism>
<evidence type="ECO:0000256" key="1">
    <source>
        <dbReference type="SAM" id="MobiDB-lite"/>
    </source>
</evidence>
<evidence type="ECO:0000313" key="3">
    <source>
        <dbReference type="Proteomes" id="UP000729402"/>
    </source>
</evidence>
<proteinExistence type="predicted"/>
<dbReference type="AlphaFoldDB" id="A0A8J5VQN4"/>
<dbReference type="Proteomes" id="UP000729402">
    <property type="component" value="Unassembled WGS sequence"/>
</dbReference>
<feature type="compositionally biased region" description="Basic and acidic residues" evidence="1">
    <location>
        <begin position="53"/>
        <end position="73"/>
    </location>
</feature>
<evidence type="ECO:0000313" key="2">
    <source>
        <dbReference type="EMBL" id="KAG8056343.1"/>
    </source>
</evidence>
<dbReference type="EMBL" id="JAAALK010000287">
    <property type="protein sequence ID" value="KAG8056343.1"/>
    <property type="molecule type" value="Genomic_DNA"/>
</dbReference>
<name>A0A8J5VQN4_ZIZPA</name>
<reference evidence="2" key="1">
    <citation type="journal article" date="2021" name="bioRxiv">
        <title>Whole Genome Assembly and Annotation of Northern Wild Rice, Zizania palustris L., Supports a Whole Genome Duplication in the Zizania Genus.</title>
        <authorList>
            <person name="Haas M."/>
            <person name="Kono T."/>
            <person name="Macchietto M."/>
            <person name="Millas R."/>
            <person name="McGilp L."/>
            <person name="Shao M."/>
            <person name="Duquette J."/>
            <person name="Hirsch C.N."/>
            <person name="Kimball J."/>
        </authorList>
    </citation>
    <scope>NUCLEOTIDE SEQUENCE</scope>
    <source>
        <tissue evidence="2">Fresh leaf tissue</tissue>
    </source>
</reference>
<protein>
    <submittedName>
        <fullName evidence="2">Uncharacterized protein</fullName>
    </submittedName>
</protein>
<comment type="caution">
    <text evidence="2">The sequence shown here is derived from an EMBL/GenBank/DDBJ whole genome shotgun (WGS) entry which is preliminary data.</text>
</comment>
<accession>A0A8J5VQN4</accession>
<feature type="region of interest" description="Disordered" evidence="1">
    <location>
        <begin position="1"/>
        <end position="81"/>
    </location>
</feature>